<dbReference type="InterPro" id="IPR056632">
    <property type="entry name" value="DUF7730"/>
</dbReference>
<proteinExistence type="predicted"/>
<feature type="region of interest" description="Disordered" evidence="1">
    <location>
        <begin position="323"/>
        <end position="348"/>
    </location>
</feature>
<dbReference type="Pfam" id="PF24864">
    <property type="entry name" value="DUF7730"/>
    <property type="match status" value="1"/>
</dbReference>
<gene>
    <name evidence="4" type="ORF">GTA08_BOTSDO06864</name>
    <name evidence="3" type="ORF">GTA08_BOTSDO11059</name>
</gene>
<protein>
    <recommendedName>
        <fullName evidence="2">DUF7730 domain-containing protein</fullName>
    </recommendedName>
</protein>
<feature type="compositionally biased region" description="Polar residues" evidence="1">
    <location>
        <begin position="110"/>
        <end position="123"/>
    </location>
</feature>
<dbReference type="OrthoDB" id="5397846at2759"/>
<dbReference type="PANTHER" id="PTHR38790">
    <property type="entry name" value="2EXR DOMAIN-CONTAINING PROTEIN-RELATED"/>
    <property type="match status" value="1"/>
</dbReference>
<feature type="compositionally biased region" description="Pro residues" evidence="1">
    <location>
        <begin position="1"/>
        <end position="13"/>
    </location>
</feature>
<sequence length="348" mass="39924">MTPEQPPEKPSPPPKKRKRAEIPQWREYPKRSRREITYADAEDSDDSAFYGSDDNDEDVAALKQKAKADRPLPKRKIFPFLSLPRELRDMIYEHAVGTPAIIVERPPASQDESPTSGDENSTQPSPPPPPPTAYVSKVIQIASDEFRYRRRAVRRQRYQEAPIVTALLGVCRQIHAEAAPVLYSATRFEFYDPAALHTFVAGLSRPTRALLRDVKLKEWFYRRSYCRAYNHAAFAVMAEGCTGVRSFRFCTGTWEKQPKWEARRIYRYAYPWLDSLVAAKEGGVAEVLGLLAAGVERWGEEWRVGNEKWELFSQEFVRLMALGTAEEEGEEEEEEEPKEAEEDEEYSG</sequence>
<evidence type="ECO:0000313" key="3">
    <source>
        <dbReference type="EMBL" id="KAF4300951.1"/>
    </source>
</evidence>
<evidence type="ECO:0000256" key="1">
    <source>
        <dbReference type="SAM" id="MobiDB-lite"/>
    </source>
</evidence>
<keyword evidence="5" id="KW-1185">Reference proteome</keyword>
<reference evidence="3 5" key="1">
    <citation type="submission" date="2020-04" db="EMBL/GenBank/DDBJ databases">
        <title>Genome Assembly and Annotation of Botryosphaeria dothidea sdau 11-99, a Latent Pathogen of Apple Fruit Ring Rot in China.</title>
        <authorList>
            <person name="Yu C."/>
            <person name="Diao Y."/>
            <person name="Lu Q."/>
            <person name="Zhao J."/>
            <person name="Cui S."/>
            <person name="Peng C."/>
            <person name="He B."/>
            <person name="Liu H."/>
        </authorList>
    </citation>
    <scope>NUCLEOTIDE SEQUENCE [LARGE SCALE GENOMIC DNA]</scope>
    <source>
        <strain evidence="3">Sdau11-99</strain>
        <strain evidence="5">sdau11-99</strain>
    </source>
</reference>
<feature type="region of interest" description="Disordered" evidence="1">
    <location>
        <begin position="1"/>
        <end position="55"/>
    </location>
</feature>
<dbReference type="AlphaFoldDB" id="A0A8H4IGZ9"/>
<feature type="compositionally biased region" description="Basic and acidic residues" evidence="1">
    <location>
        <begin position="27"/>
        <end position="37"/>
    </location>
</feature>
<feature type="domain" description="DUF7730" evidence="2">
    <location>
        <begin position="80"/>
        <end position="230"/>
    </location>
</feature>
<evidence type="ECO:0000313" key="5">
    <source>
        <dbReference type="Proteomes" id="UP000572817"/>
    </source>
</evidence>
<dbReference type="EMBL" id="WWBZ02000040">
    <property type="protein sequence ID" value="KAF4305452.1"/>
    <property type="molecule type" value="Genomic_DNA"/>
</dbReference>
<comment type="caution">
    <text evidence="3">The sequence shown here is derived from an EMBL/GenBank/DDBJ whole genome shotgun (WGS) entry which is preliminary data.</text>
</comment>
<dbReference type="EMBL" id="WWBZ02000082">
    <property type="protein sequence ID" value="KAF4300951.1"/>
    <property type="molecule type" value="Genomic_DNA"/>
</dbReference>
<evidence type="ECO:0000313" key="4">
    <source>
        <dbReference type="EMBL" id="KAF4305452.1"/>
    </source>
</evidence>
<feature type="compositionally biased region" description="Acidic residues" evidence="1">
    <location>
        <begin position="325"/>
        <end position="348"/>
    </location>
</feature>
<feature type="region of interest" description="Disordered" evidence="1">
    <location>
        <begin position="102"/>
        <end position="133"/>
    </location>
</feature>
<accession>A0A8H4IGZ9</accession>
<name>A0A8H4IGZ9_9PEZI</name>
<evidence type="ECO:0000259" key="2">
    <source>
        <dbReference type="Pfam" id="PF24864"/>
    </source>
</evidence>
<dbReference type="Proteomes" id="UP000572817">
    <property type="component" value="Unassembled WGS sequence"/>
</dbReference>
<organism evidence="3 5">
    <name type="scientific">Botryosphaeria dothidea</name>
    <dbReference type="NCBI Taxonomy" id="55169"/>
    <lineage>
        <taxon>Eukaryota</taxon>
        <taxon>Fungi</taxon>
        <taxon>Dikarya</taxon>
        <taxon>Ascomycota</taxon>
        <taxon>Pezizomycotina</taxon>
        <taxon>Dothideomycetes</taxon>
        <taxon>Dothideomycetes incertae sedis</taxon>
        <taxon>Botryosphaeriales</taxon>
        <taxon>Botryosphaeriaceae</taxon>
        <taxon>Botryosphaeria</taxon>
    </lineage>
</organism>